<reference evidence="3 5" key="1">
    <citation type="submission" date="2018-03" db="EMBL/GenBank/DDBJ databases">
        <title>Genomic Encyclopedia of Archaeal and Bacterial Type Strains, Phase II (KMG-II): from individual species to whole genera.</title>
        <authorList>
            <person name="Goeker M."/>
        </authorList>
    </citation>
    <scope>NUCLEOTIDE SEQUENCE [LARGE SCALE GENOMIC DNA]</scope>
    <source>
        <strain evidence="3 5">DSM 25328</strain>
    </source>
</reference>
<dbReference type="InterPro" id="IPR041205">
    <property type="entry name" value="ScsC_N"/>
</dbReference>
<feature type="chain" id="PRO_5015605827" evidence="1">
    <location>
        <begin position="25"/>
        <end position="254"/>
    </location>
</feature>
<evidence type="ECO:0000259" key="2">
    <source>
        <dbReference type="PROSITE" id="PS51352"/>
    </source>
</evidence>
<dbReference type="GO" id="GO:0016853">
    <property type="term" value="F:isomerase activity"/>
    <property type="evidence" value="ECO:0007669"/>
    <property type="project" value="UniProtKB-KW"/>
</dbReference>
<dbReference type="GO" id="GO:0016491">
    <property type="term" value="F:oxidoreductase activity"/>
    <property type="evidence" value="ECO:0007669"/>
    <property type="project" value="InterPro"/>
</dbReference>
<dbReference type="Pfam" id="PF18312">
    <property type="entry name" value="ScsC_N"/>
    <property type="match status" value="1"/>
</dbReference>
<organism evidence="3 5">
    <name type="scientific">Tritonibacter scottomollicae</name>
    <name type="common">Epibacterium scottomollicae</name>
    <dbReference type="NCBI Taxonomy" id="483013"/>
    <lineage>
        <taxon>Bacteria</taxon>
        <taxon>Pseudomonadati</taxon>
        <taxon>Pseudomonadota</taxon>
        <taxon>Alphaproteobacteria</taxon>
        <taxon>Rhodobacterales</taxon>
        <taxon>Paracoccaceae</taxon>
        <taxon>Tritonibacter</taxon>
    </lineage>
</organism>
<dbReference type="SUPFAM" id="SSF52833">
    <property type="entry name" value="Thioredoxin-like"/>
    <property type="match status" value="1"/>
</dbReference>
<keyword evidence="3" id="KW-0413">Isomerase</keyword>
<dbReference type="Proteomes" id="UP000237718">
    <property type="component" value="Unassembled WGS sequence"/>
</dbReference>
<keyword evidence="1" id="KW-0732">Signal</keyword>
<dbReference type="OrthoDB" id="9780147at2"/>
<dbReference type="Pfam" id="PF01323">
    <property type="entry name" value="DSBA"/>
    <property type="match status" value="1"/>
</dbReference>
<accession>A0A2T1ADE1</accession>
<dbReference type="InterPro" id="IPR001853">
    <property type="entry name" value="DSBA-like_thioredoxin_dom"/>
</dbReference>
<dbReference type="AlphaFoldDB" id="A0A2T1ADE1"/>
<evidence type="ECO:0000313" key="3">
    <source>
        <dbReference type="EMBL" id="PRZ46378.1"/>
    </source>
</evidence>
<feature type="signal peptide" evidence="1">
    <location>
        <begin position="1"/>
        <end position="24"/>
    </location>
</feature>
<dbReference type="Gene3D" id="3.40.30.10">
    <property type="entry name" value="Glutaredoxin"/>
    <property type="match status" value="1"/>
</dbReference>
<dbReference type="CDD" id="cd03023">
    <property type="entry name" value="DsbA_Com1_like"/>
    <property type="match status" value="1"/>
</dbReference>
<dbReference type="Proteomes" id="UP001302666">
    <property type="component" value="Chromosome"/>
</dbReference>
<feature type="domain" description="Thioredoxin" evidence="2">
    <location>
        <begin position="54"/>
        <end position="251"/>
    </location>
</feature>
<evidence type="ECO:0000313" key="5">
    <source>
        <dbReference type="Proteomes" id="UP000237718"/>
    </source>
</evidence>
<gene>
    <name evidence="3" type="ORF">CLV89_11049</name>
    <name evidence="4" type="ORF">R1T40_03835</name>
</gene>
<dbReference type="EMBL" id="PVUF01000010">
    <property type="protein sequence ID" value="PRZ46378.1"/>
    <property type="molecule type" value="Genomic_DNA"/>
</dbReference>
<dbReference type="InterPro" id="IPR013766">
    <property type="entry name" value="Thioredoxin_domain"/>
</dbReference>
<dbReference type="PANTHER" id="PTHR35272:SF3">
    <property type="entry name" value="THIOL:DISULFIDE INTERCHANGE PROTEIN DSBC"/>
    <property type="match status" value="1"/>
</dbReference>
<dbReference type="EMBL" id="CP136704">
    <property type="protein sequence ID" value="WOI33884.1"/>
    <property type="molecule type" value="Genomic_DNA"/>
</dbReference>
<evidence type="ECO:0000313" key="4">
    <source>
        <dbReference type="EMBL" id="WOI33884.1"/>
    </source>
</evidence>
<dbReference type="RefSeq" id="WP_106164506.1">
    <property type="nucleotide sequence ID" value="NZ_CP136704.1"/>
</dbReference>
<dbReference type="InterPro" id="IPR051470">
    <property type="entry name" value="Thiol:disulfide_interchange"/>
</dbReference>
<reference evidence="4 6" key="2">
    <citation type="submission" date="2023-10" db="EMBL/GenBank/DDBJ databases">
        <title>Eight complete genome sequences of bacteria isolated from laboratory stock of Giant Kelp gametophytes.</title>
        <authorList>
            <person name="Tolentino B."/>
            <person name="Nuzhdin S."/>
        </authorList>
    </citation>
    <scope>NUCLEOTIDE SEQUENCE [LARGE SCALE GENOMIC DNA]</scope>
    <source>
        <strain evidence="4 6">LC.270.F.C4</strain>
    </source>
</reference>
<dbReference type="PANTHER" id="PTHR35272">
    <property type="entry name" value="THIOL:DISULFIDE INTERCHANGE PROTEIN DSBC-RELATED"/>
    <property type="match status" value="1"/>
</dbReference>
<protein>
    <submittedName>
        <fullName evidence="4">DsbA family protein</fullName>
    </submittedName>
    <submittedName>
        <fullName evidence="3">Protein-disulfide isomerase</fullName>
    </submittedName>
</protein>
<evidence type="ECO:0000256" key="1">
    <source>
        <dbReference type="SAM" id="SignalP"/>
    </source>
</evidence>
<dbReference type="InterPro" id="IPR036249">
    <property type="entry name" value="Thioredoxin-like_sf"/>
</dbReference>
<proteinExistence type="predicted"/>
<dbReference type="PROSITE" id="PS51352">
    <property type="entry name" value="THIOREDOXIN_2"/>
    <property type="match status" value="1"/>
</dbReference>
<name>A0A2T1ADE1_TRISK</name>
<evidence type="ECO:0000313" key="6">
    <source>
        <dbReference type="Proteomes" id="UP001302666"/>
    </source>
</evidence>
<sequence length="254" mass="27710">MIAPTRMALMAACALSLTAPAARALDLNDMTEAEQTAFGAAVRSYLMENPEVILEAVDVLEQQQAQADARRDEALVAANLQELQDDGYSWVGGNPDGDITLVEFMDYRCGYCRRAAPEVEALLAADSNIRFVIKELPILGDASVLSSRFAIATKLVAGDAAYKDIHDTLLAFKGEPNEVAMRRMAEGLSLDADAILAKMDAPEVNEQLRRTRTLAQTLSISGTPTFVLEEEMLRGYLPADQIQIMIEEIRAARS</sequence>
<keyword evidence="6" id="KW-1185">Reference proteome</keyword>